<feature type="domain" description="Disulphide bond isomerase DsbC/G N-terminal" evidence="8">
    <location>
        <begin position="18"/>
        <end position="84"/>
    </location>
</feature>
<reference evidence="10" key="1">
    <citation type="journal article" name="DNA Res.">
        <title>The physiological potential of anammox bacteria as revealed by their core genome structure.</title>
        <authorList>
            <person name="Okubo T."/>
            <person name="Toyoda A."/>
            <person name="Fukuhara K."/>
            <person name="Uchiyama I."/>
            <person name="Harigaya Y."/>
            <person name="Kuroiwa M."/>
            <person name="Suzuki T."/>
            <person name="Murakami Y."/>
            <person name="Suwa Y."/>
            <person name="Takami H."/>
        </authorList>
    </citation>
    <scope>NUCLEOTIDE SEQUENCE</scope>
    <source>
        <strain evidence="10">317325-3</strain>
    </source>
</reference>
<accession>A0A809RWL6</accession>
<dbReference type="EMBL" id="AP021857">
    <property type="protein sequence ID" value="BBO20596.1"/>
    <property type="molecule type" value="Genomic_DNA"/>
</dbReference>
<dbReference type="Gene3D" id="3.10.450.70">
    <property type="entry name" value="Disulphide bond isomerase, DsbC/G, N-terminal"/>
    <property type="match status" value="1"/>
</dbReference>
<evidence type="ECO:0000259" key="9">
    <source>
        <dbReference type="Pfam" id="PF13098"/>
    </source>
</evidence>
<proteinExistence type="inferred from homology"/>
<keyword evidence="6 7" id="KW-0676">Redox-active center</keyword>
<dbReference type="PANTHER" id="PTHR35272:SF3">
    <property type="entry name" value="THIOL:DISULFIDE INTERCHANGE PROTEIN DSBC"/>
    <property type="match status" value="1"/>
</dbReference>
<dbReference type="GO" id="GO:0042597">
    <property type="term" value="C:periplasmic space"/>
    <property type="evidence" value="ECO:0007669"/>
    <property type="project" value="UniProtKB-SubCell"/>
</dbReference>
<sequence>MRVKLLLAGLAGLAAAVAVQADESTIRRTLSAKLPAARIEHVVKTPYPGLYEVYFDNQIAYTDKDGSFMIVGYLVDVSSGQNMTHLRMRKLSAIPFSSLPFNLAIKSVKGNGKRQLVIFSDPLCLHCRKLEQELASLTDVTLYTFLYPVEQLNRGATSRARQIWCAANPARAWEDFMLRNVPPPEAPASCNDPIAKIAEIGARHSFIATPTLVFADGAVVQRQLAAAQIERLMNEVK</sequence>
<comment type="subcellular location">
    <subcellularLocation>
        <location evidence="1 7">Periplasm</location>
    </subcellularLocation>
</comment>
<protein>
    <recommendedName>
        <fullName evidence="7">Thiol:disulfide interchange protein</fullName>
    </recommendedName>
</protein>
<dbReference type="SUPFAM" id="SSF54423">
    <property type="entry name" value="DsbC/DsbG N-terminal domain-like"/>
    <property type="match status" value="1"/>
</dbReference>
<dbReference type="PANTHER" id="PTHR35272">
    <property type="entry name" value="THIOL:DISULFIDE INTERCHANGE PROTEIN DSBC-RELATED"/>
    <property type="match status" value="1"/>
</dbReference>
<keyword evidence="3 7" id="KW-0732">Signal</keyword>
<dbReference type="InterPro" id="IPR051470">
    <property type="entry name" value="Thiol:disulfide_interchange"/>
</dbReference>
<dbReference type="InterPro" id="IPR009094">
    <property type="entry name" value="DiS-bond_isomerase_DsbC/G_N_sf"/>
</dbReference>
<organism evidence="10 11">
    <name type="scientific">Candidatus Desulfobacillus denitrificans</name>
    <dbReference type="NCBI Taxonomy" id="2608985"/>
    <lineage>
        <taxon>Bacteria</taxon>
        <taxon>Pseudomonadati</taxon>
        <taxon>Pseudomonadota</taxon>
        <taxon>Betaproteobacteria</taxon>
        <taxon>Candidatus Desulfobacillus</taxon>
    </lineage>
</organism>
<feature type="chain" id="PRO_5035342668" description="Thiol:disulfide interchange protein" evidence="7">
    <location>
        <begin position="22"/>
        <end position="237"/>
    </location>
</feature>
<dbReference type="Proteomes" id="UP000662914">
    <property type="component" value="Chromosome"/>
</dbReference>
<name>A0A809RWL6_9PROT</name>
<dbReference type="Gene3D" id="3.40.30.10">
    <property type="entry name" value="Glutaredoxin"/>
    <property type="match status" value="1"/>
</dbReference>
<evidence type="ECO:0000313" key="10">
    <source>
        <dbReference type="EMBL" id="BBO20596.1"/>
    </source>
</evidence>
<comment type="function">
    <text evidence="7">Required for disulfide bond formation in some periplasmic proteins. Acts by transferring its disulfide bond to other proteins and is reduced in the process.</text>
</comment>
<evidence type="ECO:0000256" key="2">
    <source>
        <dbReference type="ARBA" id="ARBA00009813"/>
    </source>
</evidence>
<dbReference type="SUPFAM" id="SSF52833">
    <property type="entry name" value="Thioredoxin-like"/>
    <property type="match status" value="1"/>
</dbReference>
<feature type="domain" description="Thioredoxin-like fold" evidence="9">
    <location>
        <begin position="108"/>
        <end position="221"/>
    </location>
</feature>
<dbReference type="CDD" id="cd03020">
    <property type="entry name" value="DsbA_DsbC_DsbG"/>
    <property type="match status" value="1"/>
</dbReference>
<dbReference type="Pfam" id="PF13098">
    <property type="entry name" value="Thioredoxin_2"/>
    <property type="match status" value="1"/>
</dbReference>
<dbReference type="InterPro" id="IPR033954">
    <property type="entry name" value="DiS-bond_Isoase_DsbC/G"/>
</dbReference>
<dbReference type="InterPro" id="IPR036249">
    <property type="entry name" value="Thioredoxin-like_sf"/>
</dbReference>
<evidence type="ECO:0000256" key="3">
    <source>
        <dbReference type="ARBA" id="ARBA00022729"/>
    </source>
</evidence>
<evidence type="ECO:0000256" key="1">
    <source>
        <dbReference type="ARBA" id="ARBA00004418"/>
    </source>
</evidence>
<evidence type="ECO:0000256" key="5">
    <source>
        <dbReference type="ARBA" id="ARBA00023157"/>
    </source>
</evidence>
<evidence type="ECO:0000259" key="8">
    <source>
        <dbReference type="Pfam" id="PF10411"/>
    </source>
</evidence>
<evidence type="ECO:0000256" key="6">
    <source>
        <dbReference type="ARBA" id="ARBA00023284"/>
    </source>
</evidence>
<keyword evidence="4 7" id="KW-0574">Periplasm</keyword>
<dbReference type="KEGG" id="ddz:DSYM_12950"/>
<comment type="similarity">
    <text evidence="2 7">Belongs to the thioredoxin family. DsbC subfamily.</text>
</comment>
<evidence type="ECO:0000256" key="4">
    <source>
        <dbReference type="ARBA" id="ARBA00022764"/>
    </source>
</evidence>
<evidence type="ECO:0000256" key="7">
    <source>
        <dbReference type="RuleBase" id="RU364038"/>
    </source>
</evidence>
<dbReference type="InterPro" id="IPR012336">
    <property type="entry name" value="Thioredoxin-like_fold"/>
</dbReference>
<dbReference type="Pfam" id="PF10411">
    <property type="entry name" value="DsbC_N"/>
    <property type="match status" value="1"/>
</dbReference>
<gene>
    <name evidence="10" type="ORF">DSYM_12950</name>
</gene>
<dbReference type="AlphaFoldDB" id="A0A809RWL6"/>
<keyword evidence="5" id="KW-1015">Disulfide bond</keyword>
<dbReference type="InterPro" id="IPR018950">
    <property type="entry name" value="DiS-bond_isomerase_DsbC/G_N"/>
</dbReference>
<evidence type="ECO:0000313" key="11">
    <source>
        <dbReference type="Proteomes" id="UP000662914"/>
    </source>
</evidence>
<feature type="signal peptide" evidence="7">
    <location>
        <begin position="1"/>
        <end position="21"/>
    </location>
</feature>